<proteinExistence type="predicted"/>
<name>A0A8H3EZN9_9LECA</name>
<dbReference type="Pfam" id="PF00561">
    <property type="entry name" value="Abhydrolase_1"/>
    <property type="match status" value="1"/>
</dbReference>
<dbReference type="SUPFAM" id="SSF53474">
    <property type="entry name" value="alpha/beta-Hydrolases"/>
    <property type="match status" value="1"/>
</dbReference>
<dbReference type="OrthoDB" id="408373at2759"/>
<keyword evidence="1" id="KW-0732">Signal</keyword>
<dbReference type="InterPro" id="IPR000073">
    <property type="entry name" value="AB_hydrolase_1"/>
</dbReference>
<feature type="domain" description="AB hydrolase-1" evidence="2">
    <location>
        <begin position="47"/>
        <end position="299"/>
    </location>
</feature>
<evidence type="ECO:0000259" key="2">
    <source>
        <dbReference type="Pfam" id="PF00561"/>
    </source>
</evidence>
<gene>
    <name evidence="3" type="ORF">HETSPECPRED_002935</name>
</gene>
<feature type="signal peptide" evidence="1">
    <location>
        <begin position="1"/>
        <end position="18"/>
    </location>
</feature>
<organism evidence="3 4">
    <name type="scientific">Heterodermia speciosa</name>
    <dbReference type="NCBI Taxonomy" id="116794"/>
    <lineage>
        <taxon>Eukaryota</taxon>
        <taxon>Fungi</taxon>
        <taxon>Dikarya</taxon>
        <taxon>Ascomycota</taxon>
        <taxon>Pezizomycotina</taxon>
        <taxon>Lecanoromycetes</taxon>
        <taxon>OSLEUM clade</taxon>
        <taxon>Lecanoromycetidae</taxon>
        <taxon>Caliciales</taxon>
        <taxon>Physciaceae</taxon>
        <taxon>Heterodermia</taxon>
    </lineage>
</organism>
<sequence length="331" mass="36804">MKGFLFSAFTALLPCIFGALVPFDDWEYQRVALKDVNILFRYAGSGPPVMLVHGFPQHSLTWHTIGPILAQNYTVIAVDIRGMGQSTIPASGDYTSSTAAEDLKGVLDFLSINQTYIVAHDKGNGQTAALNAKYRSLIKRAVYSEYALPGFGYEDAVSREFGVTGLYQNWQLAFFSVPDAAQYFIQGREKEMLAWYFWHSSYSGNSAISQDYLDRYTREISKPGFLRAGLQYFATTKQDAEFFNSTLRGNPWHNPSLFLGGESDIASVSVLQMLWGPVASNASYDIVPKAGHWLGDENPTWTANRIASFLSEDDGIPSVDLSYLKNKVTLN</sequence>
<dbReference type="EMBL" id="CAJPDS010000018">
    <property type="protein sequence ID" value="CAF9916511.1"/>
    <property type="molecule type" value="Genomic_DNA"/>
</dbReference>
<evidence type="ECO:0000313" key="4">
    <source>
        <dbReference type="Proteomes" id="UP000664521"/>
    </source>
</evidence>
<accession>A0A8H3EZN9</accession>
<protein>
    <recommendedName>
        <fullName evidence="2">AB hydrolase-1 domain-containing protein</fullName>
    </recommendedName>
</protein>
<dbReference type="InterPro" id="IPR029058">
    <property type="entry name" value="AB_hydrolase_fold"/>
</dbReference>
<evidence type="ECO:0000256" key="1">
    <source>
        <dbReference type="SAM" id="SignalP"/>
    </source>
</evidence>
<dbReference type="AlphaFoldDB" id="A0A8H3EZN9"/>
<dbReference type="PANTHER" id="PTHR43329">
    <property type="entry name" value="EPOXIDE HYDROLASE"/>
    <property type="match status" value="1"/>
</dbReference>
<keyword evidence="4" id="KW-1185">Reference proteome</keyword>
<feature type="chain" id="PRO_5034653375" description="AB hydrolase-1 domain-containing protein" evidence="1">
    <location>
        <begin position="19"/>
        <end position="331"/>
    </location>
</feature>
<dbReference type="Proteomes" id="UP000664521">
    <property type="component" value="Unassembled WGS sequence"/>
</dbReference>
<reference evidence="3" key="1">
    <citation type="submission" date="2021-03" db="EMBL/GenBank/DDBJ databases">
        <authorList>
            <person name="Tagirdzhanova G."/>
        </authorList>
    </citation>
    <scope>NUCLEOTIDE SEQUENCE</scope>
</reference>
<dbReference type="Gene3D" id="3.40.50.1820">
    <property type="entry name" value="alpha/beta hydrolase"/>
    <property type="match status" value="1"/>
</dbReference>
<evidence type="ECO:0000313" key="3">
    <source>
        <dbReference type="EMBL" id="CAF9916511.1"/>
    </source>
</evidence>
<comment type="caution">
    <text evidence="3">The sequence shown here is derived from an EMBL/GenBank/DDBJ whole genome shotgun (WGS) entry which is preliminary data.</text>
</comment>